<dbReference type="InterPro" id="IPR003593">
    <property type="entry name" value="AAA+_ATPase"/>
</dbReference>
<dbReference type="NCBIfam" id="TIGR01727">
    <property type="entry name" value="oligo_HPY"/>
    <property type="match status" value="1"/>
</dbReference>
<evidence type="ECO:0000256" key="3">
    <source>
        <dbReference type="ARBA" id="ARBA00022448"/>
    </source>
</evidence>
<keyword evidence="6 9" id="KW-0067">ATP-binding</keyword>
<keyword evidence="7" id="KW-0472">Membrane</keyword>
<dbReference type="Gene3D" id="3.40.50.300">
    <property type="entry name" value="P-loop containing nucleotide triphosphate hydrolases"/>
    <property type="match status" value="1"/>
</dbReference>
<dbReference type="PROSITE" id="PS50893">
    <property type="entry name" value="ABC_TRANSPORTER_2"/>
    <property type="match status" value="1"/>
</dbReference>
<keyword evidence="10" id="KW-1185">Reference proteome</keyword>
<dbReference type="CDD" id="cd03257">
    <property type="entry name" value="ABC_NikE_OppD_transporters"/>
    <property type="match status" value="1"/>
</dbReference>
<keyword evidence="4" id="KW-1003">Cell membrane</keyword>
<dbReference type="SMART" id="SM00382">
    <property type="entry name" value="AAA"/>
    <property type="match status" value="1"/>
</dbReference>
<dbReference type="GO" id="GO:0016887">
    <property type="term" value="F:ATP hydrolysis activity"/>
    <property type="evidence" value="ECO:0007669"/>
    <property type="project" value="InterPro"/>
</dbReference>
<comment type="caution">
    <text evidence="9">The sequence shown here is derived from an EMBL/GenBank/DDBJ whole genome shotgun (WGS) entry which is preliminary data.</text>
</comment>
<dbReference type="Pfam" id="PF00005">
    <property type="entry name" value="ABC_tran"/>
    <property type="match status" value="1"/>
</dbReference>
<dbReference type="AlphaFoldDB" id="A0A426V0H3"/>
<evidence type="ECO:0000313" key="9">
    <source>
        <dbReference type="EMBL" id="RRS00381.1"/>
    </source>
</evidence>
<dbReference type="InterPro" id="IPR027417">
    <property type="entry name" value="P-loop_NTPase"/>
</dbReference>
<dbReference type="SUPFAM" id="SSF52540">
    <property type="entry name" value="P-loop containing nucleoside triphosphate hydrolases"/>
    <property type="match status" value="1"/>
</dbReference>
<dbReference type="PROSITE" id="PS00211">
    <property type="entry name" value="ABC_TRANSPORTER_1"/>
    <property type="match status" value="1"/>
</dbReference>
<evidence type="ECO:0000256" key="7">
    <source>
        <dbReference type="ARBA" id="ARBA00023136"/>
    </source>
</evidence>
<gene>
    <name evidence="9" type="ORF">EIW28_07355</name>
</gene>
<sequence length="348" mass="37920">MKAVAETVRVIGDTLPGADFNSPLLEVDDLHVEFRVRGRRIPAVRGASFTLEQGRTLAVVGESGSGKSVTSQAIMGILDTPPATITGGAVRLHGVDLLAQSEEVRREVRGNHIAIVFQDALSALNPLWSVGFQIGELFRVHRGTSRKDAKLKAIELLDQVGIPDAKNRVGHYPHQFSGGMRQRVMIAMALALDPEVLIADEPTTALDVTVQAQIMRLLKRIQAERRMGLLLITHDLGVVADVADEVAVMYAGEVVERAGIRDAFKRPAHPYTKALLRAIPRVDTVGRELEVIGGLPPNPARLPGGCPFHPRCFAAEDKCRTEVPPWVEPAASHGSRCHFAEEVYTDER</sequence>
<dbReference type="InterPro" id="IPR013563">
    <property type="entry name" value="Oligopep_ABC_C"/>
</dbReference>
<feature type="domain" description="ABC transporter" evidence="8">
    <location>
        <begin position="25"/>
        <end position="276"/>
    </location>
</feature>
<dbReference type="GO" id="GO:0015833">
    <property type="term" value="P:peptide transport"/>
    <property type="evidence" value="ECO:0007669"/>
    <property type="project" value="InterPro"/>
</dbReference>
<dbReference type="FunFam" id="3.40.50.300:FF:000016">
    <property type="entry name" value="Oligopeptide ABC transporter ATP-binding component"/>
    <property type="match status" value="1"/>
</dbReference>
<evidence type="ECO:0000256" key="1">
    <source>
        <dbReference type="ARBA" id="ARBA00004202"/>
    </source>
</evidence>
<evidence type="ECO:0000256" key="6">
    <source>
        <dbReference type="ARBA" id="ARBA00022840"/>
    </source>
</evidence>
<dbReference type="InterPro" id="IPR017871">
    <property type="entry name" value="ABC_transporter-like_CS"/>
</dbReference>
<dbReference type="Proteomes" id="UP000277256">
    <property type="component" value="Unassembled WGS sequence"/>
</dbReference>
<keyword evidence="3" id="KW-0813">Transport</keyword>
<dbReference type="GO" id="GO:0005886">
    <property type="term" value="C:plasma membrane"/>
    <property type="evidence" value="ECO:0007669"/>
    <property type="project" value="UniProtKB-SubCell"/>
</dbReference>
<protein>
    <submittedName>
        <fullName evidence="9">ABC transporter ATP-binding protein</fullName>
    </submittedName>
</protein>
<keyword evidence="5" id="KW-0547">Nucleotide-binding</keyword>
<dbReference type="OrthoDB" id="3508321at2"/>
<accession>A0A426V0H3</accession>
<comment type="subcellular location">
    <subcellularLocation>
        <location evidence="1">Cell membrane</location>
        <topology evidence="1">Peripheral membrane protein</topology>
    </subcellularLocation>
</comment>
<comment type="similarity">
    <text evidence="2">Belongs to the ABC transporter superfamily.</text>
</comment>
<dbReference type="GO" id="GO:0005524">
    <property type="term" value="F:ATP binding"/>
    <property type="evidence" value="ECO:0007669"/>
    <property type="project" value="UniProtKB-KW"/>
</dbReference>
<dbReference type="InterPro" id="IPR003439">
    <property type="entry name" value="ABC_transporter-like_ATP-bd"/>
</dbReference>
<evidence type="ECO:0000256" key="4">
    <source>
        <dbReference type="ARBA" id="ARBA00022475"/>
    </source>
</evidence>
<dbReference type="PANTHER" id="PTHR43297:SF2">
    <property type="entry name" value="DIPEPTIDE TRANSPORT ATP-BINDING PROTEIN DPPD"/>
    <property type="match status" value="1"/>
</dbReference>
<name>A0A426V0H3_9ACTN</name>
<evidence type="ECO:0000256" key="5">
    <source>
        <dbReference type="ARBA" id="ARBA00022741"/>
    </source>
</evidence>
<dbReference type="InterPro" id="IPR050388">
    <property type="entry name" value="ABC_Ni/Peptide_Import"/>
</dbReference>
<evidence type="ECO:0000259" key="8">
    <source>
        <dbReference type="PROSITE" id="PS50893"/>
    </source>
</evidence>
<dbReference type="Pfam" id="PF08352">
    <property type="entry name" value="oligo_HPY"/>
    <property type="match status" value="1"/>
</dbReference>
<evidence type="ECO:0000256" key="2">
    <source>
        <dbReference type="ARBA" id="ARBA00005417"/>
    </source>
</evidence>
<dbReference type="PANTHER" id="PTHR43297">
    <property type="entry name" value="OLIGOPEPTIDE TRANSPORT ATP-BINDING PROTEIN APPD"/>
    <property type="match status" value="1"/>
</dbReference>
<organism evidence="9 10">
    <name type="scientific">Glycomyces terrestris</name>
    <dbReference type="NCBI Taxonomy" id="2493553"/>
    <lineage>
        <taxon>Bacteria</taxon>
        <taxon>Bacillati</taxon>
        <taxon>Actinomycetota</taxon>
        <taxon>Actinomycetes</taxon>
        <taxon>Glycomycetales</taxon>
        <taxon>Glycomycetaceae</taxon>
        <taxon>Glycomyces</taxon>
    </lineage>
</organism>
<proteinExistence type="inferred from homology"/>
<reference evidence="9 10" key="1">
    <citation type="submission" date="2018-12" db="EMBL/GenBank/DDBJ databases">
        <title>Glycomyces sp. YIM 121974 draft genome.</title>
        <authorList>
            <person name="Li Q."/>
        </authorList>
    </citation>
    <scope>NUCLEOTIDE SEQUENCE [LARGE SCALE GENOMIC DNA]</scope>
    <source>
        <strain evidence="9 10">YIM 121974</strain>
    </source>
</reference>
<dbReference type="EMBL" id="RSEB01000002">
    <property type="protein sequence ID" value="RRS00381.1"/>
    <property type="molecule type" value="Genomic_DNA"/>
</dbReference>
<evidence type="ECO:0000313" key="10">
    <source>
        <dbReference type="Proteomes" id="UP000277256"/>
    </source>
</evidence>